<accession>A0A8S9IC70</accession>
<dbReference type="InterPro" id="IPR044965">
    <property type="entry name" value="Glyco_hydro_17_plant"/>
</dbReference>
<dbReference type="InterPro" id="IPR000490">
    <property type="entry name" value="Glyco_hydro_17"/>
</dbReference>
<evidence type="ECO:0000256" key="5">
    <source>
        <dbReference type="ARBA" id="ARBA00023295"/>
    </source>
</evidence>
<dbReference type="Proteomes" id="UP000712281">
    <property type="component" value="Unassembled WGS sequence"/>
</dbReference>
<reference evidence="9" key="1">
    <citation type="submission" date="2019-12" db="EMBL/GenBank/DDBJ databases">
        <title>Genome sequencing and annotation of Brassica cretica.</title>
        <authorList>
            <person name="Studholme D.J."/>
            <person name="Sarris P.F."/>
        </authorList>
    </citation>
    <scope>NUCLEOTIDE SEQUENCE</scope>
    <source>
        <strain evidence="9">PFS-001/15</strain>
        <tissue evidence="9">Leaf</tissue>
    </source>
</reference>
<protein>
    <recommendedName>
        <fullName evidence="3">glucan endo-1,3-beta-D-glucosidase</fullName>
        <ecNumber evidence="3">3.2.1.39</ecNumber>
    </recommendedName>
</protein>
<evidence type="ECO:0000256" key="3">
    <source>
        <dbReference type="ARBA" id="ARBA00012780"/>
    </source>
</evidence>
<evidence type="ECO:0000313" key="10">
    <source>
        <dbReference type="Proteomes" id="UP000712281"/>
    </source>
</evidence>
<dbReference type="PROSITE" id="PS00587">
    <property type="entry name" value="GLYCOSYL_HYDROL_F17"/>
    <property type="match status" value="1"/>
</dbReference>
<evidence type="ECO:0000313" key="9">
    <source>
        <dbReference type="EMBL" id="KAF2566912.1"/>
    </source>
</evidence>
<evidence type="ECO:0000256" key="4">
    <source>
        <dbReference type="ARBA" id="ARBA00022801"/>
    </source>
</evidence>
<evidence type="ECO:0000256" key="6">
    <source>
        <dbReference type="RuleBase" id="RU004335"/>
    </source>
</evidence>
<evidence type="ECO:0000256" key="1">
    <source>
        <dbReference type="ARBA" id="ARBA00000382"/>
    </source>
</evidence>
<dbReference type="Gene3D" id="3.20.20.80">
    <property type="entry name" value="Glycosidases"/>
    <property type="match status" value="2"/>
</dbReference>
<dbReference type="GO" id="GO:0042973">
    <property type="term" value="F:glucan endo-1,3-beta-D-glucosidase activity"/>
    <property type="evidence" value="ECO:0007669"/>
    <property type="project" value="UniProtKB-EC"/>
</dbReference>
<evidence type="ECO:0000256" key="2">
    <source>
        <dbReference type="ARBA" id="ARBA00008773"/>
    </source>
</evidence>
<feature type="chain" id="PRO_5035933382" description="glucan endo-1,3-beta-D-glucosidase" evidence="8">
    <location>
        <begin position="33"/>
        <end position="503"/>
    </location>
</feature>
<keyword evidence="4 7" id="KW-0378">Hydrolase</keyword>
<comment type="similarity">
    <text evidence="2 6">Belongs to the glycosyl hydrolase 17 family.</text>
</comment>
<dbReference type="Pfam" id="PF00332">
    <property type="entry name" value="Glyco_hydro_17"/>
    <property type="match status" value="2"/>
</dbReference>
<keyword evidence="5 7" id="KW-0326">Glycosidase</keyword>
<dbReference type="GO" id="GO:0005975">
    <property type="term" value="P:carbohydrate metabolic process"/>
    <property type="evidence" value="ECO:0007669"/>
    <property type="project" value="InterPro"/>
</dbReference>
<dbReference type="PANTHER" id="PTHR32227">
    <property type="entry name" value="GLUCAN ENDO-1,3-BETA-GLUCOSIDASE BG1-RELATED-RELATED"/>
    <property type="match status" value="1"/>
</dbReference>
<dbReference type="InterPro" id="IPR017853">
    <property type="entry name" value="GH"/>
</dbReference>
<name>A0A8S9IC70_BRACR</name>
<keyword evidence="8" id="KW-0732">Signal</keyword>
<feature type="signal peptide" evidence="8">
    <location>
        <begin position="1"/>
        <end position="32"/>
    </location>
</feature>
<evidence type="ECO:0000256" key="8">
    <source>
        <dbReference type="SAM" id="SignalP"/>
    </source>
</evidence>
<organism evidence="9 10">
    <name type="scientific">Brassica cretica</name>
    <name type="common">Mustard</name>
    <dbReference type="NCBI Taxonomy" id="69181"/>
    <lineage>
        <taxon>Eukaryota</taxon>
        <taxon>Viridiplantae</taxon>
        <taxon>Streptophyta</taxon>
        <taxon>Embryophyta</taxon>
        <taxon>Tracheophyta</taxon>
        <taxon>Spermatophyta</taxon>
        <taxon>Magnoliopsida</taxon>
        <taxon>eudicotyledons</taxon>
        <taxon>Gunneridae</taxon>
        <taxon>Pentapetalae</taxon>
        <taxon>rosids</taxon>
        <taxon>malvids</taxon>
        <taxon>Brassicales</taxon>
        <taxon>Brassicaceae</taxon>
        <taxon>Brassiceae</taxon>
        <taxon>Brassica</taxon>
    </lineage>
</organism>
<sequence>MKMSEVRMLALSPMLMLLLSLLMASFFDTTAGQIGVCYGEYGNNLPSNSEAVAMYKQYNIRRLRMYGPNPNALDALRGSNIELSSTFPMATYNVSQIAKRRPAHGSETTSRSYNDVRFRYISVGNEVMPRGPGGAGTVLIQAMQNIDRALSAAGLSNIKVSTTTFMGAFTDTYPPSRGRFSDEFLNFLQPVVGFLVSERSPLLVNIYTYFGYKNGDVSLEFALFKPSNNEFNDPNNQHHYQNLFDANLDSVYAALEKSGGGSLEVVASNTYLLSCFFKNLAYALPYASASIPTSASASMYPLPFPYVSSSIGLLSLHTTITAYSQLPTRFLLRQGSGFPPSSGSFTPNFRIFIAPVINFLVSKKSPLLVNIYTYFTYANNMRDVRLEYALLTPSETVVTDGTNTYRNLFVALLDTAYVALEKLSGGAVKIVVSESGWPTAGGTAASVYNARTYVKNLIQTVNSKTGSPRRPERVTETYLLLDFDIRLVNNCSDISGSRLDNRR</sequence>
<dbReference type="SUPFAM" id="SSF51445">
    <property type="entry name" value="(Trans)glycosidases"/>
    <property type="match status" value="2"/>
</dbReference>
<comment type="caution">
    <text evidence="9">The sequence shown here is derived from an EMBL/GenBank/DDBJ whole genome shotgun (WGS) entry which is preliminary data.</text>
</comment>
<comment type="catalytic activity">
    <reaction evidence="1">
        <text>Hydrolysis of (1-&gt;3)-beta-D-glucosidic linkages in (1-&gt;3)-beta-D-glucans.</text>
        <dbReference type="EC" id="3.2.1.39"/>
    </reaction>
</comment>
<gene>
    <name evidence="9" type="ORF">F2Q68_00026241</name>
</gene>
<dbReference type="EC" id="3.2.1.39" evidence="3"/>
<proteinExistence type="inferred from homology"/>
<evidence type="ECO:0000256" key="7">
    <source>
        <dbReference type="RuleBase" id="RU004336"/>
    </source>
</evidence>
<dbReference type="EMBL" id="QGKW02001911">
    <property type="protein sequence ID" value="KAF2566912.1"/>
    <property type="molecule type" value="Genomic_DNA"/>
</dbReference>
<dbReference type="AlphaFoldDB" id="A0A8S9IC70"/>